<proteinExistence type="predicted"/>
<evidence type="ECO:0000313" key="2">
    <source>
        <dbReference type="EMBL" id="SDD43608.1"/>
    </source>
</evidence>
<dbReference type="PROSITE" id="PS51257">
    <property type="entry name" value="PROKAR_LIPOPROTEIN"/>
    <property type="match status" value="1"/>
</dbReference>
<evidence type="ECO:0000256" key="1">
    <source>
        <dbReference type="SAM" id="SignalP"/>
    </source>
</evidence>
<dbReference type="STRING" id="390242.SAMN04488024_105420"/>
<keyword evidence="3" id="KW-1185">Reference proteome</keyword>
<evidence type="ECO:0000313" key="3">
    <source>
        <dbReference type="Proteomes" id="UP000199455"/>
    </source>
</evidence>
<dbReference type="RefSeq" id="WP_090769508.1">
    <property type="nucleotide sequence ID" value="NZ_FMZH01000005.1"/>
</dbReference>
<dbReference type="AlphaFoldDB" id="A0A1G6UQD2"/>
<organism evidence="2 3">
    <name type="scientific">Pedobacter soli</name>
    <dbReference type="NCBI Taxonomy" id="390242"/>
    <lineage>
        <taxon>Bacteria</taxon>
        <taxon>Pseudomonadati</taxon>
        <taxon>Bacteroidota</taxon>
        <taxon>Sphingobacteriia</taxon>
        <taxon>Sphingobacteriales</taxon>
        <taxon>Sphingobacteriaceae</taxon>
        <taxon>Pedobacter</taxon>
    </lineage>
</organism>
<gene>
    <name evidence="2" type="ORF">SAMN04488024_105420</name>
</gene>
<keyword evidence="1" id="KW-0732">Signal</keyword>
<reference evidence="3" key="1">
    <citation type="submission" date="2016-10" db="EMBL/GenBank/DDBJ databases">
        <authorList>
            <person name="Varghese N."/>
            <person name="Submissions S."/>
        </authorList>
    </citation>
    <scope>NUCLEOTIDE SEQUENCE [LARGE SCALE GENOMIC DNA]</scope>
    <source>
        <strain evidence="3">DSM 18609</strain>
    </source>
</reference>
<dbReference type="Proteomes" id="UP000199455">
    <property type="component" value="Unassembled WGS sequence"/>
</dbReference>
<dbReference type="EMBL" id="FMZH01000005">
    <property type="protein sequence ID" value="SDD43608.1"/>
    <property type="molecule type" value="Genomic_DNA"/>
</dbReference>
<feature type="chain" id="PRO_5011449220" description="Lipoprotein" evidence="1">
    <location>
        <begin position="26"/>
        <end position="246"/>
    </location>
</feature>
<feature type="signal peptide" evidence="1">
    <location>
        <begin position="1"/>
        <end position="25"/>
    </location>
</feature>
<accession>A0A1G6UQD2</accession>
<sequence>MKKRQNKFKVILCSVLCLISMSSCKSDEGNLVLERGKPIDLAKVNFQKLDLDKFFSKLAYVKENKMGANKHTNTQAQPINIKWFSLYNITEKRLLDQYKDVANYTIKNGEKYGDIDFAERRAPLLGMKNPDLRGFGYWESKEILFSRLYASSTPSNKLIRIILETDNLHNSGEKEYYALLEILKKQNKDAKIEQDPQSNGIPSYTWTTKEKVIQLYFSKADELNSFTLKIAYINPDTKGYLKEFGN</sequence>
<name>A0A1G6UQD2_9SPHI</name>
<protein>
    <recommendedName>
        <fullName evidence="4">Lipoprotein</fullName>
    </recommendedName>
</protein>
<evidence type="ECO:0008006" key="4">
    <source>
        <dbReference type="Google" id="ProtNLM"/>
    </source>
</evidence>